<evidence type="ECO:0000259" key="5">
    <source>
        <dbReference type="PROSITE" id="PS50089"/>
    </source>
</evidence>
<protein>
    <submittedName>
        <fullName evidence="6">Gb|AAD18119.1</fullName>
    </submittedName>
</protein>
<dbReference type="EMBL" id="AB017069">
    <property type="protein sequence ID" value="BAB09095.1"/>
    <property type="molecule type" value="Genomic_DNA"/>
</dbReference>
<dbReference type="InterPro" id="IPR027370">
    <property type="entry name" value="Znf-RING_euk"/>
</dbReference>
<name>Q9FHU2_ARATH</name>
<sequence length="242" mass="27563">MVKIHQCIEKELKLFSHISQYKYIFSAAMNTNRSMKVKAKAIFRPQHKGFVNTIYANLYNETKEFLEDQNGAITLLRSYRGPHVSPIKLKPHCFSPLYISHLLQQSISHTRFCQDLGEKIAHNCAYLSGLPLIFEMFVVVELTQEVLITLPSASVAVPSKAASSDVLQRLVEEQKVESIDLEEEKKTCSICMENLNSESSSENIISCLHLFHQSCIFESESSVRGNIMKPCEALKIRLRYGF</sequence>
<proteinExistence type="predicted"/>
<accession>Q9FHU2</accession>
<dbReference type="ExpressionAtlas" id="Q9FHU2">
    <property type="expression patterns" value="baseline"/>
</dbReference>
<evidence type="ECO:0000256" key="3">
    <source>
        <dbReference type="ARBA" id="ARBA00022833"/>
    </source>
</evidence>
<dbReference type="SUPFAM" id="SSF57850">
    <property type="entry name" value="RING/U-box"/>
    <property type="match status" value="1"/>
</dbReference>
<evidence type="ECO:0000313" key="6">
    <source>
        <dbReference type="EMBL" id="BAB09095.1"/>
    </source>
</evidence>
<keyword evidence="2 4" id="KW-0863">Zinc-finger</keyword>
<evidence type="ECO:0000256" key="4">
    <source>
        <dbReference type="PROSITE-ProRule" id="PRU00175"/>
    </source>
</evidence>
<keyword evidence="1" id="KW-0479">Metal-binding</keyword>
<dbReference type="GO" id="GO:0008270">
    <property type="term" value="F:zinc ion binding"/>
    <property type="evidence" value="ECO:0007669"/>
    <property type="project" value="UniProtKB-KW"/>
</dbReference>
<keyword evidence="3" id="KW-0862">Zinc</keyword>
<reference evidence="6" key="1">
    <citation type="submission" date="1998-08" db="EMBL/GenBank/DDBJ databases">
        <title>Structural analysis of Arabidopsis thaliana chromosome 5. XI.</title>
        <authorList>
            <person name="Kaneko T."/>
            <person name="Katoh T."/>
            <person name="Asamizu E."/>
            <person name="Sato S."/>
            <person name="Nakamura Y."/>
            <person name="Kotani H."/>
            <person name="Tabata S."/>
        </authorList>
    </citation>
    <scope>NUCLEOTIDE SEQUENCE</scope>
</reference>
<dbReference type="Gene3D" id="3.30.40.10">
    <property type="entry name" value="Zinc/RING finger domain, C3HC4 (zinc finger)"/>
    <property type="match status" value="1"/>
</dbReference>
<dbReference type="PROSITE" id="PS50089">
    <property type="entry name" value="ZF_RING_2"/>
    <property type="match status" value="1"/>
</dbReference>
<dbReference type="InterPro" id="IPR013083">
    <property type="entry name" value="Znf_RING/FYVE/PHD"/>
</dbReference>
<dbReference type="PhylomeDB" id="Q9FHU2"/>
<dbReference type="Pfam" id="PF13445">
    <property type="entry name" value="zf-RING_UBOX"/>
    <property type="match status" value="1"/>
</dbReference>
<dbReference type="AlphaFoldDB" id="Q9FHU2"/>
<organism evidence="6">
    <name type="scientific">Arabidopsis thaliana</name>
    <name type="common">Mouse-ear cress</name>
    <dbReference type="NCBI Taxonomy" id="3702"/>
    <lineage>
        <taxon>Eukaryota</taxon>
        <taxon>Viridiplantae</taxon>
        <taxon>Streptophyta</taxon>
        <taxon>Embryophyta</taxon>
        <taxon>Tracheophyta</taxon>
        <taxon>Spermatophyta</taxon>
        <taxon>Magnoliopsida</taxon>
        <taxon>eudicotyledons</taxon>
        <taxon>Gunneridae</taxon>
        <taxon>Pentapetalae</taxon>
        <taxon>rosids</taxon>
        <taxon>malvids</taxon>
        <taxon>Brassicales</taxon>
        <taxon>Brassicaceae</taxon>
        <taxon>Camelineae</taxon>
        <taxon>Arabidopsis</taxon>
    </lineage>
</organism>
<dbReference type="InterPro" id="IPR001841">
    <property type="entry name" value="Znf_RING"/>
</dbReference>
<evidence type="ECO:0000256" key="2">
    <source>
        <dbReference type="ARBA" id="ARBA00022771"/>
    </source>
</evidence>
<feature type="domain" description="RING-type" evidence="5">
    <location>
        <begin position="188"/>
        <end position="235"/>
    </location>
</feature>
<evidence type="ECO:0000256" key="1">
    <source>
        <dbReference type="ARBA" id="ARBA00022723"/>
    </source>
</evidence>
<reference key="2">
    <citation type="journal article" date="2000" name="Nature">
        <title>Sequence and analysis of chromosome 5 of the plant Arabidopsis thaliana.</title>
        <authorList>
            <consortium name="Kazusa DNA Research Institute"/>
            <consortium name="Cold Spring Harbor and Washington University in St Louis Sequencing Consortium"/>
            <consortium name="European Union Arabidopsis Genome Sequencing Consortium"/>
            <person name="Tabata S."/>
            <person name="Kaneko T."/>
            <person name="Nakamura Y."/>
            <person name="Kotani H."/>
            <person name="Kato T."/>
            <person name="Asamizu E."/>
            <person name="Miyajima N."/>
            <person name="Sasamoto S."/>
            <person name="Kimura T."/>
            <person name="Hosouchi T."/>
            <person name="Kawashima K."/>
            <person name="Kohara M."/>
            <person name="Matsumoto M."/>
            <person name="Matsuno A."/>
            <person name="Muraki A."/>
            <person name="Nakayama S."/>
            <person name="Nakazaki N."/>
            <person name="Naruo K."/>
            <person name="Okumura S."/>
            <person name="Shinpo S."/>
            <person name="Takeuchi C."/>
            <person name="Wada T."/>
            <person name="Watanabe A."/>
            <person name="Yamada M."/>
            <person name="Yasuda M."/>
            <person name="Sato S."/>
            <person name="de la Bastide M."/>
            <person name="Huang E."/>
            <person name="Spiegel L."/>
            <person name="Gnoj L."/>
            <person name="O'Shaughnessy A."/>
            <person name="Preston R."/>
            <person name="Habermann K."/>
            <person name="Murray J."/>
            <person name="Johnson D."/>
            <person name="Rohlfing T."/>
            <person name="Nelson J."/>
            <person name="Stoneking T."/>
            <person name="Pepin K."/>
            <person name="Spieth J."/>
            <person name="Sekhon M."/>
            <person name="Armstrong J."/>
            <person name="Becker M."/>
            <person name="Belter E."/>
            <person name="Cordum H."/>
            <person name="Cordes M."/>
            <person name="Courtney L."/>
            <person name="Courtney W."/>
            <person name="Dante M."/>
            <person name="Du H."/>
            <person name="Edwards J."/>
            <person name="Fryman J."/>
            <person name="Haakensen B."/>
            <person name="Lamar E."/>
            <person name="Latreille P."/>
            <person name="Leonard S."/>
            <person name="Meyer R."/>
            <person name="Mulvaney E."/>
            <person name="Ozersky P."/>
            <person name="Riley A."/>
            <person name="Strowmatt C."/>
            <person name="Wagner-McPherson C."/>
            <person name="Wollam A."/>
            <person name="Yoakum M."/>
            <person name="Bell M."/>
            <person name="Dedhia N."/>
            <person name="Parnell L."/>
            <person name="Shah R."/>
            <person name="Rodriguez M."/>
            <person name="See L.H."/>
            <person name="Vil D."/>
            <person name="Baker J."/>
            <person name="Kirchoff K."/>
            <person name="Toth K."/>
            <person name="King L."/>
            <person name="Bahret A."/>
            <person name="Miller B."/>
            <person name="Marra M."/>
            <person name="Martienssen R."/>
            <person name="McCombie W.R."/>
            <person name="Wilson R.K."/>
            <person name="Murphy G."/>
            <person name="Bancroft I."/>
            <person name="Volckaert G."/>
            <person name="Wambutt R."/>
            <person name="Dusterhoft A."/>
            <person name="Stiekema W."/>
            <person name="Pohl T."/>
            <person name="Entian K.D."/>
            <person name="Terryn N."/>
            <person name="Hartley N."/>
            <person name="Bent E."/>
            <person name="Johnson S."/>
            <person name="Langham S.A."/>
            <person name="McCullagh B."/>
            <person name="Robben J."/>
            <person name="Grymonprez B."/>
            <person name="Zimmermann W."/>
            <person name="Ramsperger U."/>
            <person name="Wedler H."/>
            <person name="Balke K."/>
            <person name="Wedler E."/>
            <person name="Peters S."/>
            <person name="van Staveren M."/>
            <person name="Dirkse W."/>
            <person name="Mooijman P."/>
            <person name="Lankhorst R.K."/>
            <person name="Weitzenegger T."/>
            <person name="Bothe G."/>
            <person name="Rose M."/>
            <person name="Hauf J."/>
            <person name="Berneiser S."/>
            <person name="Hempel S."/>
            <person name="Feldpausch M."/>
            <person name="Lamberth S."/>
            <person name="Villarroel R."/>
            <person name="Gielen J."/>
            <person name="Ardiles W."/>
            <person name="Bents O."/>
            <person name="Lemcke K."/>
            <person name="Kolesov G."/>
            <person name="Mayer K."/>
            <person name="Rudd S."/>
            <person name="Schoof H."/>
            <person name="Schueller C."/>
            <person name="Zaccaria P."/>
            <person name="Mewes H.W."/>
            <person name="Bevan M."/>
            <person name="Fransz P."/>
        </authorList>
    </citation>
    <scope>NUCLEOTIDE SEQUENCE [LARGE SCALE GENOMIC DNA]</scope>
    <source>
        <strain>cv. Columbia</strain>
    </source>
</reference>
<dbReference type="TAIR" id="AT5G37220"/>